<dbReference type="AlphaFoldDB" id="A0A0B7BRE0"/>
<protein>
    <submittedName>
        <fullName evidence="1">Uncharacterized protein</fullName>
    </submittedName>
</protein>
<accession>A0A0B7BRE0</accession>
<evidence type="ECO:0000313" key="1">
    <source>
        <dbReference type="EMBL" id="CEK94750.1"/>
    </source>
</evidence>
<proteinExistence type="predicted"/>
<reference evidence="1" key="1">
    <citation type="submission" date="2014-12" db="EMBL/GenBank/DDBJ databases">
        <title>Insight into the proteome of Arion vulgaris.</title>
        <authorList>
            <person name="Aradska J."/>
            <person name="Bulat T."/>
            <person name="Smidak R."/>
            <person name="Sarate P."/>
            <person name="Gangsoo J."/>
            <person name="Sialana F."/>
            <person name="Bilban M."/>
            <person name="Lubec G."/>
        </authorList>
    </citation>
    <scope>NUCLEOTIDE SEQUENCE</scope>
    <source>
        <tissue evidence="1">Skin</tissue>
    </source>
</reference>
<organism evidence="1">
    <name type="scientific">Arion vulgaris</name>
    <dbReference type="NCBI Taxonomy" id="1028688"/>
    <lineage>
        <taxon>Eukaryota</taxon>
        <taxon>Metazoa</taxon>
        <taxon>Spiralia</taxon>
        <taxon>Lophotrochozoa</taxon>
        <taxon>Mollusca</taxon>
        <taxon>Gastropoda</taxon>
        <taxon>Heterobranchia</taxon>
        <taxon>Euthyneura</taxon>
        <taxon>Panpulmonata</taxon>
        <taxon>Eupulmonata</taxon>
        <taxon>Stylommatophora</taxon>
        <taxon>Helicina</taxon>
        <taxon>Arionoidea</taxon>
        <taxon>Arionidae</taxon>
        <taxon>Arion</taxon>
    </lineage>
</organism>
<dbReference type="EMBL" id="HACG01047885">
    <property type="protein sequence ID" value="CEK94750.1"/>
    <property type="molecule type" value="Transcribed_RNA"/>
</dbReference>
<name>A0A0B7BRE0_9EUPU</name>
<sequence>MLNLNMERMFYLPSPMKMDTYSSNYIPGLTYECESLTMTTTYIDHLQTLEIR</sequence>
<gene>
    <name evidence="1" type="primary">ORF203687</name>
</gene>